<dbReference type="SUPFAM" id="SSF52540">
    <property type="entry name" value="P-loop containing nucleoside triphosphate hydrolases"/>
    <property type="match status" value="1"/>
</dbReference>
<evidence type="ECO:0000313" key="1">
    <source>
        <dbReference type="EMBL" id="MFD1947896.1"/>
    </source>
</evidence>
<protein>
    <submittedName>
        <fullName evidence="1">Sulfotransferase</fullName>
    </submittedName>
</protein>
<dbReference type="Gene3D" id="3.40.50.300">
    <property type="entry name" value="P-loop containing nucleotide triphosphate hydrolases"/>
    <property type="match status" value="1"/>
</dbReference>
<dbReference type="Pfam" id="PF13469">
    <property type="entry name" value="Sulfotransfer_3"/>
    <property type="match status" value="1"/>
</dbReference>
<dbReference type="Proteomes" id="UP001597351">
    <property type="component" value="Unassembled WGS sequence"/>
</dbReference>
<organism evidence="1 2">
    <name type="scientific">Nocardioides aestuarii</name>
    <dbReference type="NCBI Taxonomy" id="252231"/>
    <lineage>
        <taxon>Bacteria</taxon>
        <taxon>Bacillati</taxon>
        <taxon>Actinomycetota</taxon>
        <taxon>Actinomycetes</taxon>
        <taxon>Propionibacteriales</taxon>
        <taxon>Nocardioidaceae</taxon>
        <taxon>Nocardioides</taxon>
    </lineage>
</organism>
<dbReference type="InterPro" id="IPR027417">
    <property type="entry name" value="P-loop_NTPase"/>
</dbReference>
<keyword evidence="2" id="KW-1185">Reference proteome</keyword>
<reference evidence="2" key="1">
    <citation type="journal article" date="2019" name="Int. J. Syst. Evol. Microbiol.">
        <title>The Global Catalogue of Microorganisms (GCM) 10K type strain sequencing project: providing services to taxonomists for standard genome sequencing and annotation.</title>
        <authorList>
            <consortium name="The Broad Institute Genomics Platform"/>
            <consortium name="The Broad Institute Genome Sequencing Center for Infectious Disease"/>
            <person name="Wu L."/>
            <person name="Ma J."/>
        </authorList>
    </citation>
    <scope>NUCLEOTIDE SEQUENCE [LARGE SCALE GENOMIC DNA]</scope>
    <source>
        <strain evidence="2">CGMCC 1.12477</strain>
    </source>
</reference>
<evidence type="ECO:0000313" key="2">
    <source>
        <dbReference type="Proteomes" id="UP001597351"/>
    </source>
</evidence>
<dbReference type="RefSeq" id="WP_343919422.1">
    <property type="nucleotide sequence ID" value="NZ_BAAAJT010000002.1"/>
</dbReference>
<sequence length="283" mass="30279">MTSPSLHRRPLLVTGVPRSGTTWLARLLATAPGTALAGREPMNPRGRQYALGGTLDAWTRLREPTAGQRRRLRAAYRGLNPWVYSRYGARQYAAPLPGTRVVVKDPCALLAIGPVAQITGAVPVLVYRHPGAVLASFRRMGWRPRVDEVRELLPGLAPADADPATELASFWAAMHTAALADLDQVPGAVVVSHSELAHSGAAGGERLLDAVGLRASARTAEELTKEGTRVTVAAGRLHDFDRSPQAVAEAWRADLSPEDLDIVERIAGPTLAALDLTRLQLPG</sequence>
<dbReference type="EMBL" id="JBHUGD010000003">
    <property type="protein sequence ID" value="MFD1947896.1"/>
    <property type="molecule type" value="Genomic_DNA"/>
</dbReference>
<comment type="caution">
    <text evidence="1">The sequence shown here is derived from an EMBL/GenBank/DDBJ whole genome shotgun (WGS) entry which is preliminary data.</text>
</comment>
<proteinExistence type="predicted"/>
<accession>A0ABW4TQH8</accession>
<name>A0ABW4TQH8_9ACTN</name>
<gene>
    <name evidence="1" type="ORF">ACFSDE_13940</name>
</gene>